<evidence type="ECO:0000256" key="1">
    <source>
        <dbReference type="SAM" id="MobiDB-lite"/>
    </source>
</evidence>
<gene>
    <name evidence="2" type="ORF">RhiirA4_468733</name>
</gene>
<proteinExistence type="predicted"/>
<feature type="region of interest" description="Disordered" evidence="1">
    <location>
        <begin position="119"/>
        <end position="139"/>
    </location>
</feature>
<comment type="caution">
    <text evidence="2">The sequence shown here is derived from an EMBL/GenBank/DDBJ whole genome shotgun (WGS) entry which is preliminary data.</text>
</comment>
<dbReference type="VEuPathDB" id="FungiDB:FUN_025529"/>
<protein>
    <submittedName>
        <fullName evidence="2">Uncharacterized protein</fullName>
    </submittedName>
</protein>
<feature type="non-terminal residue" evidence="2">
    <location>
        <position position="1"/>
    </location>
</feature>
<reference evidence="2 3" key="1">
    <citation type="submission" date="2015-10" db="EMBL/GenBank/DDBJ databases">
        <title>Genome analyses suggest a sexual origin of heterokaryosis in a supposedly ancient asexual fungus.</title>
        <authorList>
            <person name="Ropars J."/>
            <person name="Sedzielewska K."/>
            <person name="Noel J."/>
            <person name="Charron P."/>
            <person name="Farinelli L."/>
            <person name="Marton T."/>
            <person name="Kruger M."/>
            <person name="Pelin A."/>
            <person name="Brachmann A."/>
            <person name="Corradi N."/>
        </authorList>
    </citation>
    <scope>NUCLEOTIDE SEQUENCE [LARGE SCALE GENOMIC DNA]</scope>
    <source>
        <strain evidence="2 3">A4</strain>
    </source>
</reference>
<organism evidence="2 3">
    <name type="scientific">Rhizophagus irregularis</name>
    <dbReference type="NCBI Taxonomy" id="588596"/>
    <lineage>
        <taxon>Eukaryota</taxon>
        <taxon>Fungi</taxon>
        <taxon>Fungi incertae sedis</taxon>
        <taxon>Mucoromycota</taxon>
        <taxon>Glomeromycotina</taxon>
        <taxon>Glomeromycetes</taxon>
        <taxon>Glomerales</taxon>
        <taxon>Glomeraceae</taxon>
        <taxon>Rhizophagus</taxon>
    </lineage>
</organism>
<accession>A0A2I1GY85</accession>
<dbReference type="AlphaFoldDB" id="A0A2I1GY85"/>
<sequence length="230" mass="26577">PILDKVPAHLIPLIPKDPFYAGGVLNQPSFLKIKKKNLQPLMVGSDAWLAHMEEIYKRYETDRRYNEKKLANSIKWDIDPDRAEYREDSTWILMAYTDAFHSYELKKLEIASRPPCLPVTKNTNKKKQKKKNKQADIASTSTTMPAVMTDKETLEELQSEVLNYDHGVYEHYRQARAYEPETMIMDVNLSKRRADINGNLDTHYGLHMTKKVCIALNRLGSDVSSFNDTI</sequence>
<evidence type="ECO:0000313" key="3">
    <source>
        <dbReference type="Proteomes" id="UP000234323"/>
    </source>
</evidence>
<name>A0A2I1GY85_9GLOM</name>
<keyword evidence="3" id="KW-1185">Reference proteome</keyword>
<dbReference type="Proteomes" id="UP000234323">
    <property type="component" value="Unassembled WGS sequence"/>
</dbReference>
<dbReference type="EMBL" id="LLXI01001049">
    <property type="protein sequence ID" value="PKY51598.1"/>
    <property type="molecule type" value="Genomic_DNA"/>
</dbReference>
<evidence type="ECO:0000313" key="2">
    <source>
        <dbReference type="EMBL" id="PKY51598.1"/>
    </source>
</evidence>
<feature type="compositionally biased region" description="Basic residues" evidence="1">
    <location>
        <begin position="123"/>
        <end position="132"/>
    </location>
</feature>